<dbReference type="AlphaFoldDB" id="T1JBM3"/>
<dbReference type="InterPro" id="IPR011025">
    <property type="entry name" value="GproteinA_insert"/>
</dbReference>
<dbReference type="GO" id="GO:0005525">
    <property type="term" value="F:GTP binding"/>
    <property type="evidence" value="ECO:0007669"/>
    <property type="project" value="UniProtKB-KW"/>
</dbReference>
<dbReference type="PhylomeDB" id="T1JBM3"/>
<feature type="binding site" evidence="15">
    <location>
        <position position="223"/>
    </location>
    <ligand>
        <name>Mg(2+)</name>
        <dbReference type="ChEBI" id="CHEBI:18420"/>
    </ligand>
</feature>
<dbReference type="PANTHER" id="PTHR10218">
    <property type="entry name" value="GTP-BINDING PROTEIN ALPHA SUBUNIT"/>
    <property type="match status" value="1"/>
</dbReference>
<dbReference type="SMART" id="SM00275">
    <property type="entry name" value="G_alpha"/>
    <property type="match status" value="1"/>
</dbReference>
<comment type="similarity">
    <text evidence="3">Belongs to the G-alpha family. G(12) subfamily.</text>
</comment>
<evidence type="ECO:0000313" key="16">
    <source>
        <dbReference type="EnsemblMetazoa" id="SMAR011173-PA"/>
    </source>
</evidence>
<dbReference type="EMBL" id="JH432011">
    <property type="status" value="NOT_ANNOTATED_CDS"/>
    <property type="molecule type" value="Genomic_DNA"/>
</dbReference>
<dbReference type="eggNOG" id="KOG0082">
    <property type="taxonomic scope" value="Eukaryota"/>
</dbReference>
<evidence type="ECO:0000256" key="10">
    <source>
        <dbReference type="ARBA" id="ARBA00023136"/>
    </source>
</evidence>
<dbReference type="GO" id="GO:0031526">
    <property type="term" value="C:brush border membrane"/>
    <property type="evidence" value="ECO:0007669"/>
    <property type="project" value="TreeGrafter"/>
</dbReference>
<dbReference type="GO" id="GO:0005834">
    <property type="term" value="C:heterotrimeric G-protein complex"/>
    <property type="evidence" value="ECO:0007669"/>
    <property type="project" value="TreeGrafter"/>
</dbReference>
<evidence type="ECO:0000313" key="17">
    <source>
        <dbReference type="Proteomes" id="UP000014500"/>
    </source>
</evidence>
<evidence type="ECO:0000256" key="15">
    <source>
        <dbReference type="PIRSR" id="PIRSR601019-2"/>
    </source>
</evidence>
<protein>
    <submittedName>
        <fullName evidence="16">Uncharacterized protein</fullName>
    </submittedName>
</protein>
<reference evidence="16" key="2">
    <citation type="submission" date="2015-02" db="UniProtKB">
        <authorList>
            <consortium name="EnsemblMetazoa"/>
        </authorList>
    </citation>
    <scope>IDENTIFICATION</scope>
</reference>
<dbReference type="Pfam" id="PF00503">
    <property type="entry name" value="G-alpha"/>
    <property type="match status" value="1"/>
</dbReference>
<dbReference type="OMA" id="RFACMRC"/>
<dbReference type="GO" id="GO:0007266">
    <property type="term" value="P:Rho protein signal transduction"/>
    <property type="evidence" value="ECO:0007669"/>
    <property type="project" value="InterPro"/>
</dbReference>
<dbReference type="GO" id="GO:0031752">
    <property type="term" value="F:D5 dopamine receptor binding"/>
    <property type="evidence" value="ECO:0007669"/>
    <property type="project" value="TreeGrafter"/>
</dbReference>
<dbReference type="GO" id="GO:0031683">
    <property type="term" value="F:G-protein beta/gamma-subunit complex binding"/>
    <property type="evidence" value="ECO:0007669"/>
    <property type="project" value="InterPro"/>
</dbReference>
<feature type="binding site" evidence="14">
    <location>
        <begin position="242"/>
        <end position="246"/>
    </location>
    <ligand>
        <name>GTP</name>
        <dbReference type="ChEBI" id="CHEBI:37565"/>
    </ligand>
</feature>
<keyword evidence="5" id="KW-0597">Phosphoprotein</keyword>
<evidence type="ECO:0000256" key="6">
    <source>
        <dbReference type="ARBA" id="ARBA00022723"/>
    </source>
</evidence>
<keyword evidence="9 14" id="KW-0342">GTP-binding</keyword>
<dbReference type="SUPFAM" id="SSF47895">
    <property type="entry name" value="Transducin (alpha subunit), insertion domain"/>
    <property type="match status" value="1"/>
</dbReference>
<keyword evidence="11" id="KW-0564">Palmitate</keyword>
<keyword evidence="8 15" id="KW-0460">Magnesium</keyword>
<evidence type="ECO:0000256" key="11">
    <source>
        <dbReference type="ARBA" id="ARBA00023139"/>
    </source>
</evidence>
<dbReference type="STRING" id="126957.T1JBM3"/>
<dbReference type="GO" id="GO:0003924">
    <property type="term" value="F:GTPase activity"/>
    <property type="evidence" value="ECO:0007669"/>
    <property type="project" value="InterPro"/>
</dbReference>
<evidence type="ECO:0000256" key="2">
    <source>
        <dbReference type="ARBA" id="ARBA00004635"/>
    </source>
</evidence>
<name>T1JBM3_STRMM</name>
<evidence type="ECO:0000256" key="9">
    <source>
        <dbReference type="ARBA" id="ARBA00023134"/>
    </source>
</evidence>
<reference evidence="17" key="1">
    <citation type="submission" date="2011-05" db="EMBL/GenBank/DDBJ databases">
        <authorList>
            <person name="Richards S.R."/>
            <person name="Qu J."/>
            <person name="Jiang H."/>
            <person name="Jhangiani S.N."/>
            <person name="Agravi P."/>
            <person name="Goodspeed R."/>
            <person name="Gross S."/>
            <person name="Mandapat C."/>
            <person name="Jackson L."/>
            <person name="Mathew T."/>
            <person name="Pu L."/>
            <person name="Thornton R."/>
            <person name="Saada N."/>
            <person name="Wilczek-Boney K.B."/>
            <person name="Lee S."/>
            <person name="Kovar C."/>
            <person name="Wu Y."/>
            <person name="Scherer S.E."/>
            <person name="Worley K.C."/>
            <person name="Muzny D.M."/>
            <person name="Gibbs R."/>
        </authorList>
    </citation>
    <scope>NUCLEOTIDE SEQUENCE</scope>
    <source>
        <strain evidence="17">Brora</strain>
    </source>
</reference>
<keyword evidence="4" id="KW-0963">Cytoplasm</keyword>
<dbReference type="InterPro" id="IPR000469">
    <property type="entry name" value="Gprotein_alpha_12/13"/>
</dbReference>
<dbReference type="Gene3D" id="1.10.400.10">
    <property type="entry name" value="GI Alpha 1, domain 2-like"/>
    <property type="match status" value="1"/>
</dbReference>
<feature type="binding site" evidence="15">
    <location>
        <position position="88"/>
    </location>
    <ligand>
        <name>Mg(2+)</name>
        <dbReference type="ChEBI" id="CHEBI:18420"/>
    </ligand>
</feature>
<dbReference type="PANTHER" id="PTHR10218:SF360">
    <property type="entry name" value="GUANINE NUCLEOTIDE-BINDING PROTEIN SUBUNIT ALPHA HOMOLOG"/>
    <property type="match status" value="1"/>
</dbReference>
<evidence type="ECO:0000256" key="1">
    <source>
        <dbReference type="ARBA" id="ARBA00004496"/>
    </source>
</evidence>
<keyword evidence="10" id="KW-0472">Membrane</keyword>
<evidence type="ECO:0000256" key="13">
    <source>
        <dbReference type="ARBA" id="ARBA00023288"/>
    </source>
</evidence>
<keyword evidence="6 15" id="KW-0479">Metal-binding</keyword>
<proteinExistence type="inferred from homology"/>
<feature type="binding site" evidence="14">
    <location>
        <begin position="217"/>
        <end position="223"/>
    </location>
    <ligand>
        <name>GTP</name>
        <dbReference type="ChEBI" id="CHEBI:37565"/>
    </ligand>
</feature>
<keyword evidence="12" id="KW-0807">Transducer</keyword>
<keyword evidence="17" id="KW-1185">Reference proteome</keyword>
<dbReference type="FunFam" id="1.10.400.10:FF:000004">
    <property type="entry name" value="Guanine nucleotide-binding protein subunit alpha-12"/>
    <property type="match status" value="1"/>
</dbReference>
<dbReference type="SUPFAM" id="SSF52540">
    <property type="entry name" value="P-loop containing nucleoside triphosphate hydrolases"/>
    <property type="match status" value="1"/>
</dbReference>
<dbReference type="PRINTS" id="PR00318">
    <property type="entry name" value="GPROTEINA"/>
</dbReference>
<dbReference type="GO" id="GO:0046872">
    <property type="term" value="F:metal ion binding"/>
    <property type="evidence" value="ECO:0007669"/>
    <property type="project" value="UniProtKB-KW"/>
</dbReference>
<dbReference type="InterPro" id="IPR027417">
    <property type="entry name" value="P-loop_NTPase"/>
</dbReference>
<dbReference type="Proteomes" id="UP000014500">
    <property type="component" value="Unassembled WGS sequence"/>
</dbReference>
<dbReference type="HOGENOM" id="CLU_014184_6_0_1"/>
<evidence type="ECO:0000256" key="14">
    <source>
        <dbReference type="PIRSR" id="PIRSR601019-1"/>
    </source>
</evidence>
<dbReference type="PROSITE" id="PS51882">
    <property type="entry name" value="G_ALPHA"/>
    <property type="match status" value="1"/>
</dbReference>
<keyword evidence="13" id="KW-0449">Lipoprotein</keyword>
<evidence type="ECO:0000256" key="5">
    <source>
        <dbReference type="ARBA" id="ARBA00022553"/>
    </source>
</evidence>
<dbReference type="PRINTS" id="PR00440">
    <property type="entry name" value="GPROTEINA12"/>
</dbReference>
<dbReference type="FunFam" id="3.40.50.300:FF:000754">
    <property type="entry name" value="Guanine nucleotide-binding protein subunit alpha-13"/>
    <property type="match status" value="1"/>
</dbReference>
<evidence type="ECO:0000256" key="7">
    <source>
        <dbReference type="ARBA" id="ARBA00022741"/>
    </source>
</evidence>
<dbReference type="EnsemblMetazoa" id="SMAR011173-RA">
    <property type="protein sequence ID" value="SMAR011173-PA"/>
    <property type="gene ID" value="SMAR011173"/>
</dbReference>
<dbReference type="InterPro" id="IPR001019">
    <property type="entry name" value="Gprotein_alpha_su"/>
</dbReference>
<feature type="binding site" evidence="14">
    <location>
        <begin position="84"/>
        <end position="89"/>
    </location>
    <ligand>
        <name>GTP</name>
        <dbReference type="ChEBI" id="CHEBI:37565"/>
    </ligand>
</feature>
<evidence type="ECO:0000256" key="12">
    <source>
        <dbReference type="ARBA" id="ARBA00023224"/>
    </source>
</evidence>
<evidence type="ECO:0000256" key="8">
    <source>
        <dbReference type="ARBA" id="ARBA00022842"/>
    </source>
</evidence>
<keyword evidence="7 14" id="KW-0547">Nucleotide-binding</keyword>
<dbReference type="CDD" id="cd00066">
    <property type="entry name" value="G-alpha"/>
    <property type="match status" value="1"/>
</dbReference>
<evidence type="ECO:0000256" key="4">
    <source>
        <dbReference type="ARBA" id="ARBA00022490"/>
    </source>
</evidence>
<sequence length="398" mass="46483">MSLVRGHCHRLCYPGTGDKKDASCDLIGTKMADLRFSCLWCHRLKLTEDEIEQRNRSKQIDRLIENEKKQYRRQVKILLLGAGESGKSTFLKQMKIIHGYDFDEEDISEYRTIIYQNVVKGMKVLIDARDKLGIEWQNADNQHYALYVLKFGQNMSLDTKLFLEYVNPVVQLWGDLGIKTAFERRKEFQLSDAVKYFFDNLDRIADRDYIPSNQDILHARKATKGITEFVVSIKDIPFRFVDVGGQRSQRHKWFQCFDSVTSILFLVSSSEFDQVILEDRVTNRLLESLNIFETIVNHRCFSEVSIILFLNKTDLLKQKLAKNDTNLSLYFPEFQGDSHNLASVQTYLLELFDGVRRDRRKALFHHFTTAIDTDNITVVFNAVRDTILHNNLKLLMLQ</sequence>
<comment type="subcellular location">
    <subcellularLocation>
        <location evidence="1">Cytoplasm</location>
    </subcellularLocation>
    <subcellularLocation>
        <location evidence="2">Membrane</location>
        <topology evidence="2">Lipid-anchor</topology>
    </subcellularLocation>
</comment>
<dbReference type="Gene3D" id="3.40.50.300">
    <property type="entry name" value="P-loop containing nucleotide triphosphate hydrolases"/>
    <property type="match status" value="1"/>
</dbReference>
<dbReference type="GO" id="GO:0005737">
    <property type="term" value="C:cytoplasm"/>
    <property type="evidence" value="ECO:0007669"/>
    <property type="project" value="UniProtKB-SubCell"/>
</dbReference>
<dbReference type="GO" id="GO:0007188">
    <property type="term" value="P:adenylate cyclase-modulating G protein-coupled receptor signaling pathway"/>
    <property type="evidence" value="ECO:0007669"/>
    <property type="project" value="TreeGrafter"/>
</dbReference>
<feature type="binding site" evidence="14">
    <location>
        <position position="370"/>
    </location>
    <ligand>
        <name>GTP</name>
        <dbReference type="ChEBI" id="CHEBI:37565"/>
    </ligand>
</feature>
<accession>T1JBM3</accession>
<dbReference type="FunFam" id="3.40.50.300:FF:000692">
    <property type="entry name" value="Guanine nucleotide-binding protein subunit alpha"/>
    <property type="match status" value="1"/>
</dbReference>
<feature type="binding site" evidence="14">
    <location>
        <begin position="311"/>
        <end position="314"/>
    </location>
    <ligand>
        <name>GTP</name>
        <dbReference type="ChEBI" id="CHEBI:37565"/>
    </ligand>
</feature>
<evidence type="ECO:0000256" key="3">
    <source>
        <dbReference type="ARBA" id="ARBA00010405"/>
    </source>
</evidence>
<organism evidence="16 17">
    <name type="scientific">Strigamia maritima</name>
    <name type="common">European centipede</name>
    <name type="synonym">Geophilus maritimus</name>
    <dbReference type="NCBI Taxonomy" id="126957"/>
    <lineage>
        <taxon>Eukaryota</taxon>
        <taxon>Metazoa</taxon>
        <taxon>Ecdysozoa</taxon>
        <taxon>Arthropoda</taxon>
        <taxon>Myriapoda</taxon>
        <taxon>Chilopoda</taxon>
        <taxon>Pleurostigmophora</taxon>
        <taxon>Geophilomorpha</taxon>
        <taxon>Linotaeniidae</taxon>
        <taxon>Strigamia</taxon>
    </lineage>
</organism>